<accession>A0A7X1ZGL2</accession>
<comment type="caution">
    <text evidence="1">The sequence shown here is derived from an EMBL/GenBank/DDBJ whole genome shotgun (WGS) entry which is preliminary data.</text>
</comment>
<dbReference type="RefSeq" id="WP_153345944.1">
    <property type="nucleotide sequence ID" value="NZ_WIVE01000063.1"/>
</dbReference>
<proteinExistence type="predicted"/>
<name>A0A7X1ZGL2_9PROT</name>
<evidence type="ECO:0000313" key="1">
    <source>
        <dbReference type="EMBL" id="MQX37953.1"/>
    </source>
</evidence>
<reference evidence="1 2" key="1">
    <citation type="submission" date="2019-10" db="EMBL/GenBank/DDBJ databases">
        <title>Draft whole-genome sequence of the purple nonsulfur photosynthetic bacterium Roseospira navarrensis DSM 15114.</title>
        <authorList>
            <person name="Kyndt J.A."/>
            <person name="Meyer T.E."/>
        </authorList>
    </citation>
    <scope>NUCLEOTIDE SEQUENCE [LARGE SCALE GENOMIC DNA]</scope>
    <source>
        <strain evidence="1 2">DSM 15114</strain>
    </source>
</reference>
<evidence type="ECO:0000313" key="2">
    <source>
        <dbReference type="Proteomes" id="UP000434582"/>
    </source>
</evidence>
<protein>
    <submittedName>
        <fullName evidence="1">Uncharacterized protein</fullName>
    </submittedName>
</protein>
<keyword evidence="2" id="KW-1185">Reference proteome</keyword>
<organism evidence="1 2">
    <name type="scientific">Roseospira navarrensis</name>
    <dbReference type="NCBI Taxonomy" id="140058"/>
    <lineage>
        <taxon>Bacteria</taxon>
        <taxon>Pseudomonadati</taxon>
        <taxon>Pseudomonadota</taxon>
        <taxon>Alphaproteobacteria</taxon>
        <taxon>Rhodospirillales</taxon>
        <taxon>Rhodospirillaceae</taxon>
        <taxon>Roseospira</taxon>
    </lineage>
</organism>
<dbReference type="Proteomes" id="UP000434582">
    <property type="component" value="Unassembled WGS sequence"/>
</dbReference>
<gene>
    <name evidence="1" type="ORF">GHC57_15640</name>
</gene>
<dbReference type="EMBL" id="WIVE01000063">
    <property type="protein sequence ID" value="MQX37953.1"/>
    <property type="molecule type" value="Genomic_DNA"/>
</dbReference>
<dbReference type="OrthoDB" id="7375923at2"/>
<dbReference type="AlphaFoldDB" id="A0A7X1ZGL2"/>
<sequence>MSASLPDLVRAPKTLPFAPEWTPHEDQLRFTSSLDDADGVTIEGLWLRGQCPTRYPDERVVYQLEYLFPGFRRGPVSRIEWHPQSPHNNKGLGPPHLRHIEKSGSQVHPFDLNWTLGVKRMVSENLPIGLPIEPEPRDFRAFTSVMGTAFGVRGVDLIPAPPWQPRIL</sequence>